<feature type="domain" description="DUF1468" evidence="2">
    <location>
        <begin position="13"/>
        <end position="147"/>
    </location>
</feature>
<evidence type="ECO:0000256" key="1">
    <source>
        <dbReference type="SAM" id="Phobius"/>
    </source>
</evidence>
<keyword evidence="1" id="KW-0472">Membrane</keyword>
<dbReference type="Proteomes" id="UP000199695">
    <property type="component" value="Unassembled WGS sequence"/>
</dbReference>
<dbReference type="STRING" id="1173111.SAMN05444955_11331"/>
<reference evidence="3 4" key="1">
    <citation type="submission" date="2016-10" db="EMBL/GenBank/DDBJ databases">
        <authorList>
            <person name="de Groot N.N."/>
        </authorList>
    </citation>
    <scope>NUCLEOTIDE SEQUENCE [LARGE SCALE GENOMIC DNA]</scope>
    <source>
        <strain evidence="3 4">DSM 46701</strain>
    </source>
</reference>
<protein>
    <submittedName>
        <fullName evidence="3">Tripartite tricarboxylate transporter TctB family protein</fullName>
    </submittedName>
</protein>
<gene>
    <name evidence="3" type="ORF">SAMN05444955_11331</name>
</gene>
<evidence type="ECO:0000313" key="4">
    <source>
        <dbReference type="Proteomes" id="UP000199695"/>
    </source>
</evidence>
<feature type="transmembrane region" description="Helical" evidence="1">
    <location>
        <begin position="124"/>
        <end position="144"/>
    </location>
</feature>
<evidence type="ECO:0000259" key="2">
    <source>
        <dbReference type="Pfam" id="PF07331"/>
    </source>
</evidence>
<organism evidence="3 4">
    <name type="scientific">Lihuaxuella thermophila</name>
    <dbReference type="NCBI Taxonomy" id="1173111"/>
    <lineage>
        <taxon>Bacteria</taxon>
        <taxon>Bacillati</taxon>
        <taxon>Bacillota</taxon>
        <taxon>Bacilli</taxon>
        <taxon>Bacillales</taxon>
        <taxon>Thermoactinomycetaceae</taxon>
        <taxon>Lihuaxuella</taxon>
    </lineage>
</organism>
<dbReference type="AlphaFoldDB" id="A0A1H8H662"/>
<keyword evidence="1" id="KW-1133">Transmembrane helix</keyword>
<sequence length="153" mass="16784">MSQRKITADRAGGLLGIILGIAALIEAVRLYPYRSSPMVGDHTMPALLGVILVVLGALLLFTKRNGPEDVPFPAKPRLSVILGSIALMFAYRYLIPLLGYALSTLLVSFGLFKQIGPYRWHVSLVFAIVLTASIYLIFAVWLKIPFPVGLFKL</sequence>
<keyword evidence="1" id="KW-0812">Transmembrane</keyword>
<dbReference type="EMBL" id="FOCQ01000013">
    <property type="protein sequence ID" value="SEN50968.1"/>
    <property type="molecule type" value="Genomic_DNA"/>
</dbReference>
<feature type="transmembrane region" description="Helical" evidence="1">
    <location>
        <begin position="12"/>
        <end position="31"/>
    </location>
</feature>
<feature type="transmembrane region" description="Helical" evidence="1">
    <location>
        <begin position="74"/>
        <end position="91"/>
    </location>
</feature>
<keyword evidence="4" id="KW-1185">Reference proteome</keyword>
<proteinExistence type="predicted"/>
<accession>A0A1H8H662</accession>
<dbReference type="RefSeq" id="WP_089970587.1">
    <property type="nucleotide sequence ID" value="NZ_FOCQ01000013.1"/>
</dbReference>
<dbReference type="InterPro" id="IPR009936">
    <property type="entry name" value="DUF1468"/>
</dbReference>
<dbReference type="OrthoDB" id="1807861at2"/>
<feature type="transmembrane region" description="Helical" evidence="1">
    <location>
        <begin position="43"/>
        <end position="62"/>
    </location>
</feature>
<dbReference type="Pfam" id="PF07331">
    <property type="entry name" value="TctB"/>
    <property type="match status" value="1"/>
</dbReference>
<name>A0A1H8H662_9BACL</name>
<evidence type="ECO:0000313" key="3">
    <source>
        <dbReference type="EMBL" id="SEN50968.1"/>
    </source>
</evidence>